<protein>
    <submittedName>
        <fullName evidence="2">Uncharacterized protein</fullName>
    </submittedName>
</protein>
<accession>A0AAW6XQ90</accession>
<reference evidence="2" key="1">
    <citation type="submission" date="2023-05" db="EMBL/GenBank/DDBJ databases">
        <title>Cataloging the Phylogenetic Diversity of Human Bladder Bacteria.</title>
        <authorList>
            <person name="Du J."/>
        </authorList>
    </citation>
    <scope>NUCLEOTIDE SEQUENCE</scope>
    <source>
        <strain evidence="2">UMB6975B</strain>
    </source>
</reference>
<sequence>MVIIYTFSATDPHPNNFTSMGTKSVYTITKQKSGWKLGRLSGDLRDNILSEPTMQVGGSKNYKSGSLKFKKLSDLKNSKMNISAKAMNKIKLAMRDYKSRNGRGGRSSSGHSGG</sequence>
<organism evidence="2 3">
    <name type="scientific">Lactobacillus paragasseri</name>
    <dbReference type="NCBI Taxonomy" id="2107999"/>
    <lineage>
        <taxon>Bacteria</taxon>
        <taxon>Bacillati</taxon>
        <taxon>Bacillota</taxon>
        <taxon>Bacilli</taxon>
        <taxon>Lactobacillales</taxon>
        <taxon>Lactobacillaceae</taxon>
        <taxon>Lactobacillus</taxon>
    </lineage>
</organism>
<dbReference type="EMBL" id="JASOLY010000007">
    <property type="protein sequence ID" value="MDK6868413.1"/>
    <property type="molecule type" value="Genomic_DNA"/>
</dbReference>
<evidence type="ECO:0000256" key="1">
    <source>
        <dbReference type="SAM" id="MobiDB-lite"/>
    </source>
</evidence>
<dbReference type="AlphaFoldDB" id="A0AAW6XQ90"/>
<evidence type="ECO:0000313" key="2">
    <source>
        <dbReference type="EMBL" id="MDK6868413.1"/>
    </source>
</evidence>
<feature type="compositionally biased region" description="Gly residues" evidence="1">
    <location>
        <begin position="102"/>
        <end position="114"/>
    </location>
</feature>
<feature type="region of interest" description="Disordered" evidence="1">
    <location>
        <begin position="95"/>
        <end position="114"/>
    </location>
</feature>
<evidence type="ECO:0000313" key="3">
    <source>
        <dbReference type="Proteomes" id="UP001232113"/>
    </source>
</evidence>
<gene>
    <name evidence="2" type="ORF">QP354_04925</name>
</gene>
<proteinExistence type="predicted"/>
<comment type="caution">
    <text evidence="2">The sequence shown here is derived from an EMBL/GenBank/DDBJ whole genome shotgun (WGS) entry which is preliminary data.</text>
</comment>
<dbReference type="Proteomes" id="UP001232113">
    <property type="component" value="Unassembled WGS sequence"/>
</dbReference>
<name>A0AAW6XQ90_9LACO</name>
<dbReference type="RefSeq" id="WP_060791013.1">
    <property type="nucleotide sequence ID" value="NZ_JASOLY010000007.1"/>
</dbReference>